<evidence type="ECO:0000256" key="3">
    <source>
        <dbReference type="ARBA" id="ARBA00022989"/>
    </source>
</evidence>
<sequence length="213" mass="24067">MGFFKCRHTAPGVVVDQMLSNLEGGLVTGAMVILALRFLTPYFYYIPKASLAAVIVCAVIFMVDLDVIKPMWRSKKMEFVPWSLTFIVSLFVGLEWGMMTGFIISVVYLLYYAAKPGVKVKKGYTSCGNEFLLVELDRSITFPSLEYIKYVISKSSISWGKNKLPMVVDYEVSQAISRTEVLEQKEVGTEDVTVDVHTPLPHHRNKYNSFPLN</sequence>
<dbReference type="OrthoDB" id="288203at2759"/>
<dbReference type="OMA" id="FTFAKEM"/>
<comment type="caution">
    <text evidence="7">The sequence shown here is derived from an EMBL/GenBank/DDBJ whole genome shotgun (WGS) entry which is preliminary data.</text>
</comment>
<keyword evidence="8" id="KW-1185">Reference proteome</keyword>
<protein>
    <submittedName>
        <fullName evidence="7">Sodium-independent sulfate anion transporter</fullName>
    </submittedName>
</protein>
<evidence type="ECO:0000256" key="5">
    <source>
        <dbReference type="SAM" id="Phobius"/>
    </source>
</evidence>
<dbReference type="InterPro" id="IPR011547">
    <property type="entry name" value="SLC26A/SulP_dom"/>
</dbReference>
<dbReference type="GO" id="GO:0055085">
    <property type="term" value="P:transmembrane transport"/>
    <property type="evidence" value="ECO:0007669"/>
    <property type="project" value="InterPro"/>
</dbReference>
<dbReference type="Pfam" id="PF00916">
    <property type="entry name" value="Sulfate_transp"/>
    <property type="match status" value="1"/>
</dbReference>
<dbReference type="STRING" id="158441.A0A226F2J3"/>
<dbReference type="PANTHER" id="PTHR11814">
    <property type="entry name" value="SULFATE TRANSPORTER"/>
    <property type="match status" value="1"/>
</dbReference>
<comment type="subcellular location">
    <subcellularLocation>
        <location evidence="1">Membrane</location>
        <topology evidence="1">Multi-pass membrane protein</topology>
    </subcellularLocation>
</comment>
<dbReference type="EMBL" id="LNIX01000001">
    <property type="protein sequence ID" value="OXA63698.1"/>
    <property type="molecule type" value="Genomic_DNA"/>
</dbReference>
<keyword evidence="2 5" id="KW-0812">Transmembrane</keyword>
<feature type="transmembrane region" description="Helical" evidence="5">
    <location>
        <begin position="51"/>
        <end position="72"/>
    </location>
</feature>
<dbReference type="AlphaFoldDB" id="A0A226F2J3"/>
<feature type="transmembrane region" description="Helical" evidence="5">
    <location>
        <begin position="84"/>
        <end position="112"/>
    </location>
</feature>
<reference evidence="7 8" key="1">
    <citation type="submission" date="2015-12" db="EMBL/GenBank/DDBJ databases">
        <title>The genome of Folsomia candida.</title>
        <authorList>
            <person name="Faddeeva A."/>
            <person name="Derks M.F."/>
            <person name="Anvar Y."/>
            <person name="Smit S."/>
            <person name="Van Straalen N."/>
            <person name="Roelofs D."/>
        </authorList>
    </citation>
    <scope>NUCLEOTIDE SEQUENCE [LARGE SCALE GENOMIC DNA]</scope>
    <source>
        <strain evidence="7 8">VU population</strain>
        <tissue evidence="7">Whole body</tissue>
    </source>
</reference>
<evidence type="ECO:0000313" key="7">
    <source>
        <dbReference type="EMBL" id="OXA63698.1"/>
    </source>
</evidence>
<organism evidence="7 8">
    <name type="scientific">Folsomia candida</name>
    <name type="common">Springtail</name>
    <dbReference type="NCBI Taxonomy" id="158441"/>
    <lineage>
        <taxon>Eukaryota</taxon>
        <taxon>Metazoa</taxon>
        <taxon>Ecdysozoa</taxon>
        <taxon>Arthropoda</taxon>
        <taxon>Hexapoda</taxon>
        <taxon>Collembola</taxon>
        <taxon>Entomobryomorpha</taxon>
        <taxon>Isotomoidea</taxon>
        <taxon>Isotomidae</taxon>
        <taxon>Proisotominae</taxon>
        <taxon>Folsomia</taxon>
    </lineage>
</organism>
<evidence type="ECO:0000256" key="1">
    <source>
        <dbReference type="ARBA" id="ARBA00004141"/>
    </source>
</evidence>
<dbReference type="GO" id="GO:0016020">
    <property type="term" value="C:membrane"/>
    <property type="evidence" value="ECO:0007669"/>
    <property type="project" value="UniProtKB-SubCell"/>
</dbReference>
<evidence type="ECO:0000259" key="6">
    <source>
        <dbReference type="Pfam" id="PF00916"/>
    </source>
</evidence>
<evidence type="ECO:0000313" key="8">
    <source>
        <dbReference type="Proteomes" id="UP000198287"/>
    </source>
</evidence>
<dbReference type="InterPro" id="IPR001902">
    <property type="entry name" value="SLC26A/SulP_fam"/>
</dbReference>
<keyword evidence="4 5" id="KW-0472">Membrane</keyword>
<name>A0A226F2J3_FOLCA</name>
<evidence type="ECO:0000256" key="4">
    <source>
        <dbReference type="ARBA" id="ARBA00023136"/>
    </source>
</evidence>
<gene>
    <name evidence="7" type="ORF">Fcan01_02152</name>
</gene>
<accession>A0A226F2J3</accession>
<evidence type="ECO:0000256" key="2">
    <source>
        <dbReference type="ARBA" id="ARBA00022692"/>
    </source>
</evidence>
<feature type="domain" description="SLC26A/SulP transporter" evidence="6">
    <location>
        <begin position="25"/>
        <end position="84"/>
    </location>
</feature>
<keyword evidence="3 5" id="KW-1133">Transmembrane helix</keyword>
<dbReference type="Proteomes" id="UP000198287">
    <property type="component" value="Unassembled WGS sequence"/>
</dbReference>
<proteinExistence type="predicted"/>